<name>A0ABU5V1Y6_9GAMM</name>
<dbReference type="CDD" id="cd09117">
    <property type="entry name" value="PLDc_Bfil_DEXD_like"/>
    <property type="match status" value="1"/>
</dbReference>
<gene>
    <name evidence="1" type="ORF">VA603_07465</name>
</gene>
<dbReference type="EMBL" id="JAYFUH010000085">
    <property type="protein sequence ID" value="MEA5667363.1"/>
    <property type="molecule type" value="Genomic_DNA"/>
</dbReference>
<evidence type="ECO:0000313" key="1">
    <source>
        <dbReference type="EMBL" id="MEA5667363.1"/>
    </source>
</evidence>
<dbReference type="RefSeq" id="WP_323438408.1">
    <property type="nucleotide sequence ID" value="NZ_JAYFUH010000085.1"/>
</dbReference>
<sequence>MELFLHQSKQKSQLGHRYTKAFREAVELYVVSAYLTEWDDALKISPECKRFRFIVGKDFGITRKDACRKVLRWLAPSRKAEFLVADGIRGFHPKSVIWKDLSGDAFMIIGSSNLSKAAFNSNVEANILVSISASEFNDVRAWIDWIEESSIPVSEDWLELYTEAVRPPKIGSDENKASFADEAPTVVFKLPWPANAAERVQERQNQMKAFEKHKKGLMALFRRTAKGEIKNKEFYELLPSHWSFELGNRLQGRGWERLGMAADFKEIAQAFIAIEDASKRDRDDVVRREIDRLHDRANPARRAFLSEMLCLRFPNSYPVLNNPVRAFLVKHQLSAPSGSSEGSKYIDLAKKLRTALRANPSYIAKNLAELDLLIWDSSEYNPRG</sequence>
<accession>A0ABU5V1Y6</accession>
<dbReference type="Gene3D" id="3.30.870.10">
    <property type="entry name" value="Endonuclease Chain A"/>
    <property type="match status" value="1"/>
</dbReference>
<reference evidence="1 2" key="1">
    <citation type="submission" date="2023-12" db="EMBL/GenBank/DDBJ databases">
        <title>Stenotrophomonas guangdongensis sp. nov., isolated from wilted pepper plants (Capsicum annuum).</title>
        <authorList>
            <person name="Qiu M."/>
            <person name="Li Y."/>
            <person name="Liu Q."/>
            <person name="Zhang X."/>
            <person name="Huang Y."/>
            <person name="Guo R."/>
            <person name="Hu M."/>
            <person name="Zhou J."/>
            <person name="Zhou X."/>
        </authorList>
    </citation>
    <scope>NUCLEOTIDE SEQUENCE [LARGE SCALE GENOMIC DNA]</scope>
    <source>
        <strain evidence="1 2">MH1</strain>
    </source>
</reference>
<proteinExistence type="predicted"/>
<protein>
    <submittedName>
        <fullName evidence="1">Phospholipase D family protein</fullName>
    </submittedName>
</protein>
<keyword evidence="2" id="KW-1185">Reference proteome</keyword>
<organism evidence="1 2">
    <name type="scientific">Stenotrophomonas capsici</name>
    <dbReference type="NCBI Taxonomy" id="3110230"/>
    <lineage>
        <taxon>Bacteria</taxon>
        <taxon>Pseudomonadati</taxon>
        <taxon>Pseudomonadota</taxon>
        <taxon>Gammaproteobacteria</taxon>
        <taxon>Lysobacterales</taxon>
        <taxon>Lysobacteraceae</taxon>
        <taxon>Stenotrophomonas</taxon>
    </lineage>
</organism>
<dbReference type="Proteomes" id="UP001301653">
    <property type="component" value="Unassembled WGS sequence"/>
</dbReference>
<comment type="caution">
    <text evidence="1">The sequence shown here is derived from an EMBL/GenBank/DDBJ whole genome shotgun (WGS) entry which is preliminary data.</text>
</comment>
<evidence type="ECO:0000313" key="2">
    <source>
        <dbReference type="Proteomes" id="UP001301653"/>
    </source>
</evidence>